<dbReference type="PRINTS" id="PR00035">
    <property type="entry name" value="HTHGNTR"/>
</dbReference>
<dbReference type="SMART" id="SM00345">
    <property type="entry name" value="HTH_GNTR"/>
    <property type="match status" value="1"/>
</dbReference>
<dbReference type="RefSeq" id="WP_057030373.1">
    <property type="nucleotide sequence ID" value="NZ_LJYF01000051.1"/>
</dbReference>
<protein>
    <recommendedName>
        <fullName evidence="5">HTH gntR-type domain-containing protein</fullName>
    </recommendedName>
</protein>
<dbReference type="SMART" id="SM00866">
    <property type="entry name" value="UTRA"/>
    <property type="match status" value="1"/>
</dbReference>
<dbReference type="PROSITE" id="PS50949">
    <property type="entry name" value="HTH_GNTR"/>
    <property type="match status" value="1"/>
</dbReference>
<dbReference type="GO" id="GO:0003700">
    <property type="term" value="F:DNA-binding transcription factor activity"/>
    <property type="evidence" value="ECO:0007669"/>
    <property type="project" value="InterPro"/>
</dbReference>
<sequence length="266" mass="29720">MYQGKRWEFVRSNIEEAIASSRFRPGEKLPNDVELALEYGVNRHTVRYAIRALEQEGLLRVEQGRGTFVVEHPTPYLLSAQTRLTDNLISQGRLARRKILSAATIPADERLAGYLDLQARDDVLRIDTLSYQDDIPIVIAHSYFPAKRTPGLLDRFSGANSISTALRRIGIDDYSQQWVTISARLPSAKEARLLEMSTSAPVFVKESLDCSGRIPIKFGENVLCAPRISFRFDFKEISSAEQSLAGNPRSGKARASKSKSSASFKV</sequence>
<dbReference type="InterPro" id="IPR050679">
    <property type="entry name" value="Bact_HTH_transcr_reg"/>
</dbReference>
<evidence type="ECO:0000256" key="2">
    <source>
        <dbReference type="ARBA" id="ARBA00023125"/>
    </source>
</evidence>
<evidence type="ECO:0000256" key="3">
    <source>
        <dbReference type="ARBA" id="ARBA00023163"/>
    </source>
</evidence>
<dbReference type="SUPFAM" id="SSF46785">
    <property type="entry name" value="Winged helix' DNA-binding domain"/>
    <property type="match status" value="1"/>
</dbReference>
<keyword evidence="2" id="KW-0238">DNA-binding</keyword>
<dbReference type="PANTHER" id="PTHR44846:SF1">
    <property type="entry name" value="MANNOSYL-D-GLYCERATE TRANSPORT_METABOLISM SYSTEM REPRESSOR MNGR-RELATED"/>
    <property type="match status" value="1"/>
</dbReference>
<dbReference type="OrthoDB" id="5454556at2"/>
<dbReference type="InterPro" id="IPR036388">
    <property type="entry name" value="WH-like_DNA-bd_sf"/>
</dbReference>
<dbReference type="Pfam" id="PF00392">
    <property type="entry name" value="GntR"/>
    <property type="match status" value="1"/>
</dbReference>
<evidence type="ECO:0000259" key="5">
    <source>
        <dbReference type="PROSITE" id="PS50949"/>
    </source>
</evidence>
<dbReference type="GO" id="GO:0003677">
    <property type="term" value="F:DNA binding"/>
    <property type="evidence" value="ECO:0007669"/>
    <property type="project" value="UniProtKB-KW"/>
</dbReference>
<dbReference type="SUPFAM" id="SSF64288">
    <property type="entry name" value="Chorismate lyase-like"/>
    <property type="match status" value="1"/>
</dbReference>
<dbReference type="CDD" id="cd07377">
    <property type="entry name" value="WHTH_GntR"/>
    <property type="match status" value="1"/>
</dbReference>
<dbReference type="InterPro" id="IPR012702">
    <property type="entry name" value="CP_lyase_PhnF"/>
</dbReference>
<evidence type="ECO:0000313" key="6">
    <source>
        <dbReference type="EMBL" id="KRP85810.1"/>
    </source>
</evidence>
<evidence type="ECO:0000313" key="7">
    <source>
        <dbReference type="Proteomes" id="UP000051380"/>
    </source>
</evidence>
<dbReference type="STRING" id="108015.GA0061099_102017"/>
<keyword evidence="3" id="KW-0804">Transcription</keyword>
<dbReference type="PANTHER" id="PTHR44846">
    <property type="entry name" value="MANNOSYL-D-GLYCERATE TRANSPORT/METABOLISM SYSTEM REPRESSOR MNGR-RELATED"/>
    <property type="match status" value="1"/>
</dbReference>
<keyword evidence="1" id="KW-0805">Transcription regulation</keyword>
<evidence type="ECO:0000256" key="4">
    <source>
        <dbReference type="SAM" id="MobiDB-lite"/>
    </source>
</evidence>
<reference evidence="6 7" key="1">
    <citation type="submission" date="2015-09" db="EMBL/GenBank/DDBJ databases">
        <title>Draft Genome Sequence of the Strain BR 3267 (Bradyrhizobium yuanmingense) recommended as inoculant for cowpea in Brazil.</title>
        <authorList>
            <person name="Simoes-Araujo J.L."/>
            <person name="Zilli J.E."/>
        </authorList>
    </citation>
    <scope>NUCLEOTIDE SEQUENCE [LARGE SCALE GENOMIC DNA]</scope>
    <source>
        <strain evidence="6 7">BR3267</strain>
    </source>
</reference>
<feature type="region of interest" description="Disordered" evidence="4">
    <location>
        <begin position="242"/>
        <end position="266"/>
    </location>
</feature>
<dbReference type="InterPro" id="IPR000524">
    <property type="entry name" value="Tscrpt_reg_HTH_GntR"/>
</dbReference>
<proteinExistence type="predicted"/>
<gene>
    <name evidence="6" type="ORF">AOQ72_03965</name>
</gene>
<dbReference type="Gene3D" id="1.10.10.10">
    <property type="entry name" value="Winged helix-like DNA-binding domain superfamily/Winged helix DNA-binding domain"/>
    <property type="match status" value="1"/>
</dbReference>
<name>A0A0R3BKV1_9BRAD</name>
<dbReference type="InterPro" id="IPR011663">
    <property type="entry name" value="UTRA"/>
</dbReference>
<dbReference type="InterPro" id="IPR028978">
    <property type="entry name" value="Chorismate_lyase_/UTRA_dom_sf"/>
</dbReference>
<comment type="caution">
    <text evidence="6">The sequence shown here is derived from an EMBL/GenBank/DDBJ whole genome shotgun (WGS) entry which is preliminary data.</text>
</comment>
<feature type="domain" description="HTH gntR-type" evidence="5">
    <location>
        <begin position="4"/>
        <end position="72"/>
    </location>
</feature>
<organism evidence="6 7">
    <name type="scientific">Bradyrhizobium yuanmingense</name>
    <dbReference type="NCBI Taxonomy" id="108015"/>
    <lineage>
        <taxon>Bacteria</taxon>
        <taxon>Pseudomonadati</taxon>
        <taxon>Pseudomonadota</taxon>
        <taxon>Alphaproteobacteria</taxon>
        <taxon>Hyphomicrobiales</taxon>
        <taxon>Nitrobacteraceae</taxon>
        <taxon>Bradyrhizobium</taxon>
    </lineage>
</organism>
<dbReference type="Gene3D" id="3.40.1410.10">
    <property type="entry name" value="Chorismate lyase-like"/>
    <property type="match status" value="1"/>
</dbReference>
<evidence type="ECO:0000256" key="1">
    <source>
        <dbReference type="ARBA" id="ARBA00023015"/>
    </source>
</evidence>
<dbReference type="InterPro" id="IPR036390">
    <property type="entry name" value="WH_DNA-bd_sf"/>
</dbReference>
<dbReference type="EMBL" id="LJYF01000051">
    <property type="protein sequence ID" value="KRP85810.1"/>
    <property type="molecule type" value="Genomic_DNA"/>
</dbReference>
<dbReference type="Pfam" id="PF07702">
    <property type="entry name" value="UTRA"/>
    <property type="match status" value="1"/>
</dbReference>
<dbReference type="NCBIfam" id="TIGR02325">
    <property type="entry name" value="C_P_lyase_phnF"/>
    <property type="match status" value="1"/>
</dbReference>
<accession>A0A0R3BKV1</accession>
<dbReference type="GO" id="GO:0045892">
    <property type="term" value="P:negative regulation of DNA-templated transcription"/>
    <property type="evidence" value="ECO:0007669"/>
    <property type="project" value="TreeGrafter"/>
</dbReference>
<dbReference type="Proteomes" id="UP000051380">
    <property type="component" value="Unassembled WGS sequence"/>
</dbReference>
<dbReference type="AlphaFoldDB" id="A0A0R3BKV1"/>